<dbReference type="Pfam" id="PF19304">
    <property type="entry name" value="PGDH_inter"/>
    <property type="match status" value="1"/>
</dbReference>
<feature type="domain" description="ACT" evidence="10">
    <location>
        <begin position="456"/>
        <end position="534"/>
    </location>
</feature>
<comment type="catalytic activity">
    <reaction evidence="8 9">
        <text>(2R)-3-phosphoglycerate + NAD(+) = 3-phosphooxypyruvate + NADH + H(+)</text>
        <dbReference type="Rhea" id="RHEA:12641"/>
        <dbReference type="ChEBI" id="CHEBI:15378"/>
        <dbReference type="ChEBI" id="CHEBI:18110"/>
        <dbReference type="ChEBI" id="CHEBI:57540"/>
        <dbReference type="ChEBI" id="CHEBI:57945"/>
        <dbReference type="ChEBI" id="CHEBI:58272"/>
        <dbReference type="EC" id="1.1.1.95"/>
    </reaction>
</comment>
<evidence type="ECO:0000259" key="10">
    <source>
        <dbReference type="PROSITE" id="PS51671"/>
    </source>
</evidence>
<dbReference type="EC" id="1.1.1.95" evidence="9"/>
<keyword evidence="9" id="KW-0028">Amino-acid biosynthesis</keyword>
<evidence type="ECO:0000256" key="1">
    <source>
        <dbReference type="ARBA" id="ARBA00003800"/>
    </source>
</evidence>
<comment type="similarity">
    <text evidence="3 9">Belongs to the D-isomer specific 2-hydroxyacid dehydrogenase family.</text>
</comment>
<dbReference type="KEGG" id="bvo:Pan97_10790"/>
<dbReference type="PROSITE" id="PS00065">
    <property type="entry name" value="D_2_HYDROXYACID_DH_1"/>
    <property type="match status" value="1"/>
</dbReference>
<proteinExistence type="inferred from homology"/>
<dbReference type="InterPro" id="IPR029009">
    <property type="entry name" value="ASB_dom_sf"/>
</dbReference>
<accession>A0A518C4C9</accession>
<evidence type="ECO:0000313" key="11">
    <source>
        <dbReference type="EMBL" id="QDU74075.1"/>
    </source>
</evidence>
<dbReference type="InterPro" id="IPR045626">
    <property type="entry name" value="PGDH_ASB_dom"/>
</dbReference>
<dbReference type="CDD" id="cd04902">
    <property type="entry name" value="ACT_3PGDH-xct"/>
    <property type="match status" value="1"/>
</dbReference>
<dbReference type="InterPro" id="IPR029752">
    <property type="entry name" value="D-isomer_DH_CS1"/>
</dbReference>
<dbReference type="PANTHER" id="PTHR42938:SF47">
    <property type="entry name" value="HYDROXYPYRUVATE REDUCTASE"/>
    <property type="match status" value="1"/>
</dbReference>
<keyword evidence="9" id="KW-0718">Serine biosynthesis</keyword>
<dbReference type="Gene3D" id="3.40.50.720">
    <property type="entry name" value="NAD(P)-binding Rossmann-like Domain"/>
    <property type="match status" value="2"/>
</dbReference>
<dbReference type="PANTHER" id="PTHR42938">
    <property type="entry name" value="FORMATE DEHYDROGENASE 1"/>
    <property type="match status" value="1"/>
</dbReference>
<dbReference type="Gene3D" id="3.30.1330.90">
    <property type="entry name" value="D-3-phosphoglycerate dehydrogenase, domain 3"/>
    <property type="match status" value="1"/>
</dbReference>
<dbReference type="FunFam" id="3.40.50.720:FF:000021">
    <property type="entry name" value="D-3-phosphoglycerate dehydrogenase"/>
    <property type="match status" value="1"/>
</dbReference>
<dbReference type="InterPro" id="IPR006236">
    <property type="entry name" value="PGDH"/>
</dbReference>
<dbReference type="SUPFAM" id="SSF51735">
    <property type="entry name" value="NAD(P)-binding Rossmann-fold domains"/>
    <property type="match status" value="1"/>
</dbReference>
<evidence type="ECO:0000313" key="12">
    <source>
        <dbReference type="Proteomes" id="UP000318626"/>
    </source>
</evidence>
<evidence type="ECO:0000256" key="4">
    <source>
        <dbReference type="ARBA" id="ARBA00021582"/>
    </source>
</evidence>
<sequence length="540" mass="57410">MPKVIVLDTLAQEGLDLLDQAPGIEYEVRTGLKGEELRSALNEFDGAICRSGVKITAESLEGNTNLKVIARAGVGTDNIDSKAAARHGIVVMNTPTGNTISTAEHAFCLMMALSRNVPAAHQSLVEGRWDRKKYMGTQLADKTLGVVGLGRIGMEVAKRALAFEMRVIAYDPFVSPERAAELGIELSETVPGMLPHVDYLTVHTPLTPETKDMINAESIKTLKSGARLINCARGGIYNEEALVEGLKSGHLGGVALDVYAEEPCTDSPLFGMENVVATPHLGASTEEAQTQVAVEAVQLVVNYLTTGEIRHAVNVAPLDPKTLESIRGYLDVAYRLGLVAAQVHSGGVKSVKLTYRGEVSSKNTKLLTASFCAGFLAKALEDEPNIINSEMLLLDRGVDLSTETSTELGSFASSITATIEEGGKSHQVGGTLFGSNMPRLILLDGQRLEAYLDGTLFVFAHNDVPGIIGKVGTIFGNHQVNIAQMAVGRSSTTPGSAVGVLNLDGLPGEEAVKEVMTSDNITSCKVIELPAAGEMPSWMR</sequence>
<evidence type="ECO:0000256" key="6">
    <source>
        <dbReference type="ARBA" id="ARBA00023027"/>
    </source>
</evidence>
<dbReference type="InterPro" id="IPR002912">
    <property type="entry name" value="ACT_dom"/>
</dbReference>
<comment type="function">
    <text evidence="1">Catalyzes the reversible oxidation of 3-phospho-D-glycerate to 3-phosphonooxypyruvate, the first step of the phosphorylated L-serine biosynthesis pathway. Also catalyzes the reversible oxidation of 2-hydroxyglutarate to 2-oxoglutarate.</text>
</comment>
<dbReference type="InterPro" id="IPR006140">
    <property type="entry name" value="D-isomer_DH_NAD-bd"/>
</dbReference>
<dbReference type="OrthoDB" id="277029at2"/>
<reference evidence="12" key="1">
    <citation type="submission" date="2019-02" db="EMBL/GenBank/DDBJ databases">
        <title>Deep-cultivation of Planctomycetes and their phenomic and genomic characterization uncovers novel biology.</title>
        <authorList>
            <person name="Wiegand S."/>
            <person name="Jogler M."/>
            <person name="Boedeker C."/>
            <person name="Pinto D."/>
            <person name="Vollmers J."/>
            <person name="Rivas-Marin E."/>
            <person name="Kohn T."/>
            <person name="Peeters S.H."/>
            <person name="Heuer A."/>
            <person name="Rast P."/>
            <person name="Oberbeckmann S."/>
            <person name="Bunk B."/>
            <person name="Jeske O."/>
            <person name="Meyerdierks A."/>
            <person name="Storesund J.E."/>
            <person name="Kallscheuer N."/>
            <person name="Luecker S."/>
            <person name="Lage O.M."/>
            <person name="Pohl T."/>
            <person name="Merkel B.J."/>
            <person name="Hornburger P."/>
            <person name="Mueller R.-W."/>
            <person name="Bruemmer F."/>
            <person name="Labrenz M."/>
            <person name="Spormann A.M."/>
            <person name="Op den Camp H."/>
            <person name="Overmann J."/>
            <person name="Amann R."/>
            <person name="Jetten M.S.M."/>
            <person name="Mascher T."/>
            <person name="Medema M.H."/>
            <person name="Devos D.P."/>
            <person name="Kaster A.-K."/>
            <person name="Ovreas L."/>
            <person name="Rohde M."/>
            <person name="Galperin M.Y."/>
            <person name="Jogler C."/>
        </authorList>
    </citation>
    <scope>NUCLEOTIDE SEQUENCE [LARGE SCALE GENOMIC DNA]</scope>
    <source>
        <strain evidence="12">Pan97</strain>
    </source>
</reference>
<dbReference type="InterPro" id="IPR006139">
    <property type="entry name" value="D-isomer_2_OHA_DH_cat_dom"/>
</dbReference>
<dbReference type="CDD" id="cd12173">
    <property type="entry name" value="PGDH_4"/>
    <property type="match status" value="1"/>
</dbReference>
<protein>
    <recommendedName>
        <fullName evidence="4 9">D-3-phosphoglycerate dehydrogenase</fullName>
        <ecNumber evidence="9">1.1.1.95</ecNumber>
    </recommendedName>
</protein>
<dbReference type="GO" id="GO:0004617">
    <property type="term" value="F:phosphoglycerate dehydrogenase activity"/>
    <property type="evidence" value="ECO:0007669"/>
    <property type="project" value="UniProtKB-UniRule"/>
</dbReference>
<dbReference type="UniPathway" id="UPA00135">
    <property type="reaction ID" value="UER00196"/>
</dbReference>
<comment type="catalytic activity">
    <reaction evidence="7">
        <text>(R)-2-hydroxyglutarate + NAD(+) = 2-oxoglutarate + NADH + H(+)</text>
        <dbReference type="Rhea" id="RHEA:49612"/>
        <dbReference type="ChEBI" id="CHEBI:15378"/>
        <dbReference type="ChEBI" id="CHEBI:15801"/>
        <dbReference type="ChEBI" id="CHEBI:16810"/>
        <dbReference type="ChEBI" id="CHEBI:57540"/>
        <dbReference type="ChEBI" id="CHEBI:57945"/>
        <dbReference type="EC" id="1.1.1.399"/>
    </reaction>
</comment>
<dbReference type="Pfam" id="PF00389">
    <property type="entry name" value="2-Hacid_dh"/>
    <property type="match status" value="1"/>
</dbReference>
<dbReference type="InterPro" id="IPR045865">
    <property type="entry name" value="ACT-like_dom_sf"/>
</dbReference>
<dbReference type="RefSeq" id="WP_144971078.1">
    <property type="nucleotide sequence ID" value="NZ_CP036289.1"/>
</dbReference>
<dbReference type="Pfam" id="PF01842">
    <property type="entry name" value="ACT"/>
    <property type="match status" value="1"/>
</dbReference>
<gene>
    <name evidence="11" type="primary">serA_1</name>
    <name evidence="11" type="ORF">Pan97_10790</name>
</gene>
<evidence type="ECO:0000256" key="8">
    <source>
        <dbReference type="ARBA" id="ARBA00048731"/>
    </source>
</evidence>
<evidence type="ECO:0000256" key="2">
    <source>
        <dbReference type="ARBA" id="ARBA00005216"/>
    </source>
</evidence>
<keyword evidence="12" id="KW-1185">Reference proteome</keyword>
<evidence type="ECO:0000256" key="3">
    <source>
        <dbReference type="ARBA" id="ARBA00005854"/>
    </source>
</evidence>
<dbReference type="GO" id="GO:0006564">
    <property type="term" value="P:L-serine biosynthetic process"/>
    <property type="evidence" value="ECO:0007669"/>
    <property type="project" value="UniProtKB-UniRule"/>
</dbReference>
<evidence type="ECO:0000256" key="7">
    <source>
        <dbReference type="ARBA" id="ARBA00048126"/>
    </source>
</evidence>
<dbReference type="Proteomes" id="UP000318626">
    <property type="component" value="Chromosome"/>
</dbReference>
<dbReference type="GO" id="GO:0051287">
    <property type="term" value="F:NAD binding"/>
    <property type="evidence" value="ECO:0007669"/>
    <property type="project" value="UniProtKB-UniRule"/>
</dbReference>
<dbReference type="EMBL" id="CP036289">
    <property type="protein sequence ID" value="QDU74075.1"/>
    <property type="molecule type" value="Genomic_DNA"/>
</dbReference>
<dbReference type="Gene3D" id="3.30.70.260">
    <property type="match status" value="1"/>
</dbReference>
<dbReference type="SUPFAM" id="SSF143548">
    <property type="entry name" value="Serine metabolism enzymes domain"/>
    <property type="match status" value="1"/>
</dbReference>
<keyword evidence="6 9" id="KW-0520">NAD</keyword>
<dbReference type="Pfam" id="PF02826">
    <property type="entry name" value="2-Hacid_dh_C"/>
    <property type="match status" value="1"/>
</dbReference>
<dbReference type="AlphaFoldDB" id="A0A518C4C9"/>
<dbReference type="SUPFAM" id="SSF55021">
    <property type="entry name" value="ACT-like"/>
    <property type="match status" value="1"/>
</dbReference>
<evidence type="ECO:0000256" key="9">
    <source>
        <dbReference type="RuleBase" id="RU363003"/>
    </source>
</evidence>
<keyword evidence="5 9" id="KW-0560">Oxidoreductase</keyword>
<name>A0A518C4C9_9BACT</name>
<evidence type="ECO:0000256" key="5">
    <source>
        <dbReference type="ARBA" id="ARBA00023002"/>
    </source>
</evidence>
<dbReference type="PROSITE" id="PS51671">
    <property type="entry name" value="ACT"/>
    <property type="match status" value="1"/>
</dbReference>
<organism evidence="11 12">
    <name type="scientific">Bremerella volcania</name>
    <dbReference type="NCBI Taxonomy" id="2527984"/>
    <lineage>
        <taxon>Bacteria</taxon>
        <taxon>Pseudomonadati</taxon>
        <taxon>Planctomycetota</taxon>
        <taxon>Planctomycetia</taxon>
        <taxon>Pirellulales</taxon>
        <taxon>Pirellulaceae</taxon>
        <taxon>Bremerella</taxon>
    </lineage>
</organism>
<dbReference type="InterPro" id="IPR036291">
    <property type="entry name" value="NAD(P)-bd_dom_sf"/>
</dbReference>
<dbReference type="SUPFAM" id="SSF52283">
    <property type="entry name" value="Formate/glycerate dehydrogenase catalytic domain-like"/>
    <property type="match status" value="1"/>
</dbReference>
<dbReference type="NCBIfam" id="TIGR01327">
    <property type="entry name" value="PGDH"/>
    <property type="match status" value="1"/>
</dbReference>
<comment type="pathway">
    <text evidence="2 9">Amino-acid biosynthesis; L-serine biosynthesis; L-serine from 3-phospho-D-glycerate: step 1/3.</text>
</comment>